<evidence type="ECO:0000313" key="3">
    <source>
        <dbReference type="Proteomes" id="UP000653493"/>
    </source>
</evidence>
<protein>
    <submittedName>
        <fullName evidence="2">Uncharacterized protein</fullName>
    </submittedName>
</protein>
<gene>
    <name evidence="2" type="ORF">GCM10010238_10190</name>
</gene>
<reference evidence="2" key="1">
    <citation type="journal article" date="2014" name="Int. J. Syst. Evol. Microbiol.">
        <title>Complete genome sequence of Corynebacterium casei LMG S-19264T (=DSM 44701T), isolated from a smear-ripened cheese.</title>
        <authorList>
            <consortium name="US DOE Joint Genome Institute (JGI-PGF)"/>
            <person name="Walter F."/>
            <person name="Albersmeier A."/>
            <person name="Kalinowski J."/>
            <person name="Ruckert C."/>
        </authorList>
    </citation>
    <scope>NUCLEOTIDE SEQUENCE</scope>
    <source>
        <strain evidence="2">JCM 4234</strain>
    </source>
</reference>
<organism evidence="2 3">
    <name type="scientific">Streptomyces griseoviridis</name>
    <dbReference type="NCBI Taxonomy" id="45398"/>
    <lineage>
        <taxon>Bacteria</taxon>
        <taxon>Bacillati</taxon>
        <taxon>Actinomycetota</taxon>
        <taxon>Actinomycetes</taxon>
        <taxon>Kitasatosporales</taxon>
        <taxon>Streptomycetaceae</taxon>
        <taxon>Streptomyces</taxon>
    </lineage>
</organism>
<keyword evidence="3" id="KW-1185">Reference proteome</keyword>
<feature type="compositionally biased region" description="Basic and acidic residues" evidence="1">
    <location>
        <begin position="18"/>
        <end position="48"/>
    </location>
</feature>
<comment type="caution">
    <text evidence="2">The sequence shown here is derived from an EMBL/GenBank/DDBJ whole genome shotgun (WGS) entry which is preliminary data.</text>
</comment>
<feature type="compositionally biased region" description="Pro residues" evidence="1">
    <location>
        <begin position="153"/>
        <end position="164"/>
    </location>
</feature>
<reference evidence="2" key="2">
    <citation type="submission" date="2020-09" db="EMBL/GenBank/DDBJ databases">
        <authorList>
            <person name="Sun Q."/>
            <person name="Ohkuma M."/>
        </authorList>
    </citation>
    <scope>NUCLEOTIDE SEQUENCE</scope>
    <source>
        <strain evidence="2">JCM 4234</strain>
    </source>
</reference>
<evidence type="ECO:0000256" key="1">
    <source>
        <dbReference type="SAM" id="MobiDB-lite"/>
    </source>
</evidence>
<dbReference type="EMBL" id="BMSL01000002">
    <property type="protein sequence ID" value="GGS24032.1"/>
    <property type="molecule type" value="Genomic_DNA"/>
</dbReference>
<evidence type="ECO:0000313" key="2">
    <source>
        <dbReference type="EMBL" id="GGS24032.1"/>
    </source>
</evidence>
<name>A0A918G7Y3_STRGD</name>
<dbReference type="AlphaFoldDB" id="A0A918G7Y3"/>
<accession>A0A918G7Y3</accession>
<dbReference type="Proteomes" id="UP000653493">
    <property type="component" value="Unassembled WGS sequence"/>
</dbReference>
<feature type="region of interest" description="Disordered" evidence="1">
    <location>
        <begin position="148"/>
        <end position="170"/>
    </location>
</feature>
<proteinExistence type="predicted"/>
<feature type="region of interest" description="Disordered" evidence="1">
    <location>
        <begin position="1"/>
        <end position="50"/>
    </location>
</feature>
<sequence length="238" mass="25395">MESDPHGHARALPPPPVPKERAGTGRAAREPREHAAEVGRPHRERWEWGGRPPSAALRGVGGNVLGLLRFDPGLVHALDAAGPGVQRRVAVRAAHRACEAAGLTGLPWIARALTALDAGRPLPPPFGDHDAMFAALRADPRVPDRSVLEAVPPERPPYRPPEPGPRGRTAVTVQPARLPRPPHLISQPHYALPALPAAAGPHPLRAALDAVWHALNTEGEHYPRLLAEVRSACGLPGR</sequence>